<comment type="caution">
    <text evidence="2">The sequence shown here is derived from an EMBL/GenBank/DDBJ whole genome shotgun (WGS) entry which is preliminary data.</text>
</comment>
<dbReference type="SUPFAM" id="SSF55729">
    <property type="entry name" value="Acyl-CoA N-acyltransferases (Nat)"/>
    <property type="match status" value="1"/>
</dbReference>
<sequence>MPELNHYGQTVGDMLPHWHGVQPLPRSVLHGQYCRLEPLDARVHTHDLLHAYSQAENEADWTWLASERPQTLDNMAQWVVGKMVDTTVAPFAVVECASGEALGVVAWLAINAQNGSVEIGHVTWSPRMKNSVLGTEAIWLMLRHAFACNYRRVEWKCDVLNVASRRAAERLGFSWEGRFRQHMVRKGRNRDTDYLSMLDIEWPQRDAAISAWLAASNFDGQGRQKQKLSAFFAPLSP</sequence>
<dbReference type="GO" id="GO:0005737">
    <property type="term" value="C:cytoplasm"/>
    <property type="evidence" value="ECO:0007669"/>
    <property type="project" value="TreeGrafter"/>
</dbReference>
<proteinExistence type="predicted"/>
<accession>A0A1G4XJW5</accession>
<dbReference type="GO" id="GO:0008999">
    <property type="term" value="F:protein-N-terminal-alanine acetyltransferase activity"/>
    <property type="evidence" value="ECO:0007669"/>
    <property type="project" value="TreeGrafter"/>
</dbReference>
<dbReference type="EMBL" id="FMUI01000002">
    <property type="protein sequence ID" value="SCX41526.1"/>
    <property type="molecule type" value="Genomic_DNA"/>
</dbReference>
<dbReference type="RefSeq" id="WP_025263696.1">
    <property type="nucleotide sequence ID" value="NZ_FMUI01000002.1"/>
</dbReference>
<dbReference type="Gene3D" id="3.40.630.30">
    <property type="match status" value="1"/>
</dbReference>
<dbReference type="InterPro" id="IPR051908">
    <property type="entry name" value="Ribosomal_N-acetyltransferase"/>
</dbReference>
<dbReference type="PANTHER" id="PTHR43441">
    <property type="entry name" value="RIBOSOMAL-PROTEIN-SERINE ACETYLTRANSFERASE"/>
    <property type="match status" value="1"/>
</dbReference>
<protein>
    <submittedName>
        <fullName evidence="2">Protein N-acetyltransferase, RimJ/RimL family</fullName>
    </submittedName>
</protein>
<evidence type="ECO:0000259" key="1">
    <source>
        <dbReference type="PROSITE" id="PS51186"/>
    </source>
</evidence>
<evidence type="ECO:0000313" key="2">
    <source>
        <dbReference type="EMBL" id="SCX41526.1"/>
    </source>
</evidence>
<reference evidence="2 3" key="1">
    <citation type="submission" date="2016-10" db="EMBL/GenBank/DDBJ databases">
        <authorList>
            <person name="Varghese N."/>
            <person name="Submissions S."/>
        </authorList>
    </citation>
    <scope>NUCLEOTIDE SEQUENCE [LARGE SCALE GENOMIC DNA]</scope>
    <source>
        <strain evidence="2 3">CGMCC 1.12102</strain>
    </source>
</reference>
<dbReference type="FunFam" id="3.40.630.30:FF:000047">
    <property type="entry name" value="Acetyltransferase, GNAT family"/>
    <property type="match status" value="1"/>
</dbReference>
<dbReference type="PANTHER" id="PTHR43441:SF2">
    <property type="entry name" value="FAMILY ACETYLTRANSFERASE, PUTATIVE (AFU_ORTHOLOGUE AFUA_7G00850)-RELATED"/>
    <property type="match status" value="1"/>
</dbReference>
<gene>
    <name evidence="2" type="ORF">SAMN02927897_01062</name>
</gene>
<dbReference type="GeneID" id="23844656"/>
<dbReference type="InterPro" id="IPR016181">
    <property type="entry name" value="Acyl_CoA_acyltransferase"/>
</dbReference>
<evidence type="ECO:0000313" key="3">
    <source>
        <dbReference type="Proteomes" id="UP000183569"/>
    </source>
</evidence>
<dbReference type="Pfam" id="PF13302">
    <property type="entry name" value="Acetyltransf_3"/>
    <property type="match status" value="1"/>
</dbReference>
<dbReference type="PROSITE" id="PS51186">
    <property type="entry name" value="GNAT"/>
    <property type="match status" value="1"/>
</dbReference>
<feature type="domain" description="N-acetyltransferase" evidence="1">
    <location>
        <begin position="39"/>
        <end position="191"/>
    </location>
</feature>
<dbReference type="InterPro" id="IPR000182">
    <property type="entry name" value="GNAT_dom"/>
</dbReference>
<name>A0A1G4XJW5_9ENTR</name>
<dbReference type="Proteomes" id="UP000183569">
    <property type="component" value="Unassembled WGS sequence"/>
</dbReference>
<keyword evidence="2" id="KW-0808">Transferase</keyword>
<dbReference type="AlphaFoldDB" id="A0A1G4XJW5"/>
<organism evidence="2 3">
    <name type="scientific">Kosakonia sacchari</name>
    <dbReference type="NCBI Taxonomy" id="1158459"/>
    <lineage>
        <taxon>Bacteria</taxon>
        <taxon>Pseudomonadati</taxon>
        <taxon>Pseudomonadota</taxon>
        <taxon>Gammaproteobacteria</taxon>
        <taxon>Enterobacterales</taxon>
        <taxon>Enterobacteriaceae</taxon>
        <taxon>Kosakonia</taxon>
    </lineage>
</organism>
<dbReference type="GO" id="GO:1990189">
    <property type="term" value="F:protein N-terminal-serine acetyltransferase activity"/>
    <property type="evidence" value="ECO:0007669"/>
    <property type="project" value="TreeGrafter"/>
</dbReference>